<keyword evidence="2" id="KW-0378">Hydrolase</keyword>
<gene>
    <name evidence="3" type="ORF">EHV15_35900</name>
</gene>
<evidence type="ECO:0000256" key="1">
    <source>
        <dbReference type="ARBA" id="ARBA00022723"/>
    </source>
</evidence>
<dbReference type="OrthoDB" id="9772053at2"/>
<protein>
    <recommendedName>
        <fullName evidence="5">M42 family peptidase</fullName>
    </recommendedName>
</protein>
<evidence type="ECO:0000313" key="3">
    <source>
        <dbReference type="EMBL" id="RRJ54957.1"/>
    </source>
</evidence>
<dbReference type="Proteomes" id="UP000267017">
    <property type="component" value="Unassembled WGS sequence"/>
</dbReference>
<evidence type="ECO:0000256" key="2">
    <source>
        <dbReference type="ARBA" id="ARBA00022801"/>
    </source>
</evidence>
<dbReference type="InterPro" id="IPR008007">
    <property type="entry name" value="Peptidase_M42"/>
</dbReference>
<dbReference type="Gene3D" id="3.40.630.10">
    <property type="entry name" value="Zn peptidases"/>
    <property type="match status" value="1"/>
</dbReference>
<keyword evidence="1" id="KW-0479">Metal-binding</keyword>
<keyword evidence="4" id="KW-1185">Reference proteome</keyword>
<dbReference type="GO" id="GO:0016787">
    <property type="term" value="F:hydrolase activity"/>
    <property type="evidence" value="ECO:0007669"/>
    <property type="project" value="UniProtKB-KW"/>
</dbReference>
<name>A0A3P3TAC0_9BACL</name>
<dbReference type="GO" id="GO:0046872">
    <property type="term" value="F:metal ion binding"/>
    <property type="evidence" value="ECO:0007669"/>
    <property type="project" value="UniProtKB-KW"/>
</dbReference>
<accession>A0A3P3TAC0</accession>
<dbReference type="RefSeq" id="WP_128636050.1">
    <property type="nucleotide sequence ID" value="NZ_RRCN01000002.1"/>
</dbReference>
<organism evidence="3 4">
    <name type="scientific">Paenibacillus oralis</name>
    <dbReference type="NCBI Taxonomy" id="2490856"/>
    <lineage>
        <taxon>Bacteria</taxon>
        <taxon>Bacillati</taxon>
        <taxon>Bacillota</taxon>
        <taxon>Bacilli</taxon>
        <taxon>Bacillales</taxon>
        <taxon>Paenibacillaceae</taxon>
        <taxon>Paenibacillus</taxon>
    </lineage>
</organism>
<dbReference type="SUPFAM" id="SSF53187">
    <property type="entry name" value="Zn-dependent exopeptidases"/>
    <property type="match status" value="1"/>
</dbReference>
<dbReference type="InterPro" id="IPR051464">
    <property type="entry name" value="Peptidase_M42_aminopept"/>
</dbReference>
<sequence>MQSFAEEVSVYRLGSVMGRIAPLRPDAPRIMISAHMDEFSFMVHKILSDGFLKITRNGGIPEK</sequence>
<dbReference type="EMBL" id="RRCN01000002">
    <property type="protein sequence ID" value="RRJ54957.1"/>
    <property type="molecule type" value="Genomic_DNA"/>
</dbReference>
<reference evidence="3 4" key="1">
    <citation type="submission" date="2018-11" db="EMBL/GenBank/DDBJ databases">
        <title>Genome sequencing of Paenibacillus sp. KCOM 3021 (= ChDC PVNT-B20).</title>
        <authorList>
            <person name="Kook J.-K."/>
            <person name="Park S.-N."/>
            <person name="Lim Y.K."/>
        </authorList>
    </citation>
    <scope>NUCLEOTIDE SEQUENCE [LARGE SCALE GENOMIC DNA]</scope>
    <source>
        <strain evidence="3 4">KCOM 3021</strain>
    </source>
</reference>
<dbReference type="PANTHER" id="PTHR32481:SF0">
    <property type="entry name" value="AMINOPEPTIDASE YPDE-RELATED"/>
    <property type="match status" value="1"/>
</dbReference>
<comment type="caution">
    <text evidence="3">The sequence shown here is derived from an EMBL/GenBank/DDBJ whole genome shotgun (WGS) entry which is preliminary data.</text>
</comment>
<dbReference type="Pfam" id="PF05343">
    <property type="entry name" value="Peptidase_M42"/>
    <property type="match status" value="1"/>
</dbReference>
<evidence type="ECO:0000313" key="4">
    <source>
        <dbReference type="Proteomes" id="UP000267017"/>
    </source>
</evidence>
<evidence type="ECO:0008006" key="5">
    <source>
        <dbReference type="Google" id="ProtNLM"/>
    </source>
</evidence>
<dbReference type="AlphaFoldDB" id="A0A3P3TAC0"/>
<proteinExistence type="predicted"/>
<dbReference type="PANTHER" id="PTHR32481">
    <property type="entry name" value="AMINOPEPTIDASE"/>
    <property type="match status" value="1"/>
</dbReference>